<gene>
    <name evidence="1" type="ORF">CEXT_41361</name>
</gene>
<comment type="caution">
    <text evidence="1">The sequence shown here is derived from an EMBL/GenBank/DDBJ whole genome shotgun (WGS) entry which is preliminary data.</text>
</comment>
<dbReference type="AlphaFoldDB" id="A0AAV4XAG0"/>
<dbReference type="Proteomes" id="UP001054945">
    <property type="component" value="Unassembled WGS sequence"/>
</dbReference>
<dbReference type="EMBL" id="BPLR01000118">
    <property type="protein sequence ID" value="GIY92256.1"/>
    <property type="molecule type" value="Genomic_DNA"/>
</dbReference>
<accession>A0AAV4XAG0</accession>
<sequence length="88" mass="9935">KENSGSMLQPGENDHLIMDDSVDNLPFFTADDNRTRLRNGKRNTCSSPRVSAAVFDDCARTHLPYPCHRSTSRTLLLANHPFIKNLVH</sequence>
<name>A0AAV4XAG0_CAEEX</name>
<reference evidence="1 2" key="1">
    <citation type="submission" date="2021-06" db="EMBL/GenBank/DDBJ databases">
        <title>Caerostris extrusa draft genome.</title>
        <authorList>
            <person name="Kono N."/>
            <person name="Arakawa K."/>
        </authorList>
    </citation>
    <scope>NUCLEOTIDE SEQUENCE [LARGE SCALE GENOMIC DNA]</scope>
</reference>
<evidence type="ECO:0000313" key="2">
    <source>
        <dbReference type="Proteomes" id="UP001054945"/>
    </source>
</evidence>
<keyword evidence="2" id="KW-1185">Reference proteome</keyword>
<feature type="non-terminal residue" evidence="1">
    <location>
        <position position="1"/>
    </location>
</feature>
<evidence type="ECO:0000313" key="1">
    <source>
        <dbReference type="EMBL" id="GIY92256.1"/>
    </source>
</evidence>
<protein>
    <submittedName>
        <fullName evidence="1">Uncharacterized protein</fullName>
    </submittedName>
</protein>
<proteinExistence type="predicted"/>
<organism evidence="1 2">
    <name type="scientific">Caerostris extrusa</name>
    <name type="common">Bark spider</name>
    <name type="synonym">Caerostris bankana</name>
    <dbReference type="NCBI Taxonomy" id="172846"/>
    <lineage>
        <taxon>Eukaryota</taxon>
        <taxon>Metazoa</taxon>
        <taxon>Ecdysozoa</taxon>
        <taxon>Arthropoda</taxon>
        <taxon>Chelicerata</taxon>
        <taxon>Arachnida</taxon>
        <taxon>Araneae</taxon>
        <taxon>Araneomorphae</taxon>
        <taxon>Entelegynae</taxon>
        <taxon>Araneoidea</taxon>
        <taxon>Araneidae</taxon>
        <taxon>Caerostris</taxon>
    </lineage>
</organism>